<sequence>MPPSSCDQSPPPAYAVPWDVDRRDRLHPVITNLSTAADFVRVFASSPAGPQQTQLWGHVRPGQQLEICLCEADVDDTVLTLAWFRPSDGLEYVWRFVV</sequence>
<organism evidence="1 2">
    <name type="scientific">Microbacterium resistens</name>
    <dbReference type="NCBI Taxonomy" id="156977"/>
    <lineage>
        <taxon>Bacteria</taxon>
        <taxon>Bacillati</taxon>
        <taxon>Actinomycetota</taxon>
        <taxon>Actinomycetes</taxon>
        <taxon>Micrococcales</taxon>
        <taxon>Microbacteriaceae</taxon>
        <taxon>Microbacterium</taxon>
    </lineage>
</organism>
<evidence type="ECO:0000313" key="1">
    <source>
        <dbReference type="EMBL" id="UGS26939.1"/>
    </source>
</evidence>
<reference evidence="1 2" key="1">
    <citation type="submission" date="2023-01" db="EMBL/GenBank/DDBJ databases">
        <title>Characterization of estradiol degrading bacteria Microbacterium sp. MZT7 and reveal degrading genes through genome analysis.</title>
        <authorList>
            <person name="Hao P."/>
            <person name="Gao Y."/>
        </authorList>
    </citation>
    <scope>NUCLEOTIDE SEQUENCE [LARGE SCALE GENOMIC DNA]</scope>
    <source>
        <strain evidence="1 2">MZT7</strain>
    </source>
</reference>
<name>A0ABY3RSJ0_9MICO</name>
<dbReference type="Proteomes" id="UP001199642">
    <property type="component" value="Chromosome"/>
</dbReference>
<evidence type="ECO:0008006" key="3">
    <source>
        <dbReference type="Google" id="ProtNLM"/>
    </source>
</evidence>
<proteinExistence type="predicted"/>
<gene>
    <name evidence="1" type="ORF">K8F61_01555</name>
</gene>
<evidence type="ECO:0000313" key="2">
    <source>
        <dbReference type="Proteomes" id="UP001199642"/>
    </source>
</evidence>
<keyword evidence="2" id="KW-1185">Reference proteome</keyword>
<accession>A0ABY3RSJ0</accession>
<protein>
    <recommendedName>
        <fullName evidence="3">Reelin domain-containing protein</fullName>
    </recommendedName>
</protein>
<dbReference type="EMBL" id="CP082781">
    <property type="protein sequence ID" value="UGS26939.1"/>
    <property type="molecule type" value="Genomic_DNA"/>
</dbReference>
<dbReference type="RefSeq" id="WP_231820462.1">
    <property type="nucleotide sequence ID" value="NZ_CP082781.1"/>
</dbReference>